<evidence type="ECO:0000313" key="11">
    <source>
        <dbReference type="EMBL" id="MFC6197428.1"/>
    </source>
</evidence>
<dbReference type="EMBL" id="JBHSSW010000004">
    <property type="protein sequence ID" value="MFC6197428.1"/>
    <property type="molecule type" value="Genomic_DNA"/>
</dbReference>
<evidence type="ECO:0000313" key="12">
    <source>
        <dbReference type="Proteomes" id="UP001596303"/>
    </source>
</evidence>
<evidence type="ECO:0000256" key="5">
    <source>
        <dbReference type="ARBA" id="ARBA00022475"/>
    </source>
</evidence>
<dbReference type="RefSeq" id="WP_377376294.1">
    <property type="nucleotide sequence ID" value="NZ_JBHSSW010000004.1"/>
</dbReference>
<keyword evidence="6" id="KW-0997">Cell inner membrane</keyword>
<accession>A0ABW1S7B1</accession>
<protein>
    <recommendedName>
        <fullName evidence="3">Type II secretion system protein N</fullName>
    </recommendedName>
    <alternativeName>
        <fullName evidence="10">General secretion pathway protein N</fullName>
    </alternativeName>
</protein>
<evidence type="ECO:0000256" key="1">
    <source>
        <dbReference type="ARBA" id="ARBA00004533"/>
    </source>
</evidence>
<dbReference type="Proteomes" id="UP001596303">
    <property type="component" value="Unassembled WGS sequence"/>
</dbReference>
<keyword evidence="5" id="KW-1003">Cell membrane</keyword>
<evidence type="ECO:0000256" key="3">
    <source>
        <dbReference type="ARBA" id="ARBA00021563"/>
    </source>
</evidence>
<keyword evidence="8" id="KW-0653">Protein transport</keyword>
<evidence type="ECO:0000256" key="10">
    <source>
        <dbReference type="ARBA" id="ARBA00030772"/>
    </source>
</evidence>
<reference evidence="12" key="1">
    <citation type="journal article" date="2019" name="Int. J. Syst. Evol. Microbiol.">
        <title>The Global Catalogue of Microorganisms (GCM) 10K type strain sequencing project: providing services to taxonomists for standard genome sequencing and annotation.</title>
        <authorList>
            <consortium name="The Broad Institute Genomics Platform"/>
            <consortium name="The Broad Institute Genome Sequencing Center for Infectious Disease"/>
            <person name="Wu L."/>
            <person name="Ma J."/>
        </authorList>
    </citation>
    <scope>NUCLEOTIDE SEQUENCE [LARGE SCALE GENOMIC DNA]</scope>
    <source>
        <strain evidence="12">CGMCC-1.15741</strain>
    </source>
</reference>
<comment type="caution">
    <text evidence="11">The sequence shown here is derived from an EMBL/GenBank/DDBJ whole genome shotgun (WGS) entry which is preliminary data.</text>
</comment>
<keyword evidence="9" id="KW-0472">Membrane</keyword>
<dbReference type="Pfam" id="PF01203">
    <property type="entry name" value="T2SSN"/>
    <property type="match status" value="1"/>
</dbReference>
<keyword evidence="7" id="KW-0812">Transmembrane</keyword>
<evidence type="ECO:0000256" key="8">
    <source>
        <dbReference type="ARBA" id="ARBA00022927"/>
    </source>
</evidence>
<evidence type="ECO:0000256" key="6">
    <source>
        <dbReference type="ARBA" id="ARBA00022519"/>
    </source>
</evidence>
<gene>
    <name evidence="11" type="primary">gspN</name>
    <name evidence="11" type="ORF">ACFQDM_05025</name>
</gene>
<keyword evidence="4" id="KW-0813">Transport</keyword>
<keyword evidence="12" id="KW-1185">Reference proteome</keyword>
<evidence type="ECO:0000256" key="9">
    <source>
        <dbReference type="ARBA" id="ARBA00023136"/>
    </source>
</evidence>
<evidence type="ECO:0000256" key="4">
    <source>
        <dbReference type="ARBA" id="ARBA00022448"/>
    </source>
</evidence>
<evidence type="ECO:0000256" key="7">
    <source>
        <dbReference type="ARBA" id="ARBA00022692"/>
    </source>
</evidence>
<dbReference type="InterPro" id="IPR022792">
    <property type="entry name" value="T2SS_protein-GspN"/>
</dbReference>
<sequence length="246" mass="26801">MKWPVYLGVLVVLTLVTLVATAPLSFVMERAGQSVPALRYLGTSGTIWQGRVDDLEYGIQPVGDLALETHPSALLMGRWSADFQLTDAEIVAAGSVSASLGGDVSLKDLRMSGRTRDLMSIRQEVRELDGRFTLDLDELKLRNETCVSADGDVWTDILTRLETQYDWKGPELSGPVSCEDGRIALRMNGVGEAGEIVSIELLMGLNATGSFVARIENPTEDIAQAATLLGFVTRGDTLEYVHRISR</sequence>
<name>A0ABW1S7B1_9PROT</name>
<comment type="subcellular location">
    <subcellularLocation>
        <location evidence="1">Cell inner membrane</location>
    </subcellularLocation>
</comment>
<proteinExistence type="inferred from homology"/>
<organism evidence="11 12">
    <name type="scientific">Ponticaulis profundi</name>
    <dbReference type="NCBI Taxonomy" id="2665222"/>
    <lineage>
        <taxon>Bacteria</taxon>
        <taxon>Pseudomonadati</taxon>
        <taxon>Pseudomonadota</taxon>
        <taxon>Alphaproteobacteria</taxon>
        <taxon>Hyphomonadales</taxon>
        <taxon>Hyphomonadaceae</taxon>
        <taxon>Ponticaulis</taxon>
    </lineage>
</organism>
<comment type="similarity">
    <text evidence="2">Belongs to the GSP N family.</text>
</comment>
<evidence type="ECO:0000256" key="2">
    <source>
        <dbReference type="ARBA" id="ARBA00007208"/>
    </source>
</evidence>